<keyword evidence="2" id="KW-1133">Transmembrane helix</keyword>
<evidence type="ECO:0000256" key="2">
    <source>
        <dbReference type="SAM" id="Phobius"/>
    </source>
</evidence>
<name>A0A3A1R2G4_9BACI</name>
<reference evidence="3 4" key="1">
    <citation type="submission" date="2018-09" db="EMBL/GenBank/DDBJ databases">
        <title>Bacillus saliacetes sp. nov., isolated from Thai shrimp paste (Ka-pi).</title>
        <authorList>
            <person name="Daroonpunt R."/>
            <person name="Tanasupawat S."/>
            <person name="Yiamsombut S."/>
        </authorList>
    </citation>
    <scope>NUCLEOTIDE SEQUENCE [LARGE SCALE GENOMIC DNA]</scope>
    <source>
        <strain evidence="3 4">SKP7-4</strain>
    </source>
</reference>
<accession>A0A3A1R2G4</accession>
<dbReference type="OrthoDB" id="2707117at2"/>
<dbReference type="NCBIfam" id="TIGR04088">
    <property type="entry name" value="cognate_SipW"/>
    <property type="match status" value="1"/>
</dbReference>
<keyword evidence="4" id="KW-1185">Reference proteome</keyword>
<feature type="region of interest" description="Disordered" evidence="1">
    <location>
        <begin position="170"/>
        <end position="281"/>
    </location>
</feature>
<proteinExistence type="predicted"/>
<feature type="compositionally biased region" description="Pro residues" evidence="1">
    <location>
        <begin position="241"/>
        <end position="250"/>
    </location>
</feature>
<sequence>MRYLRIKKYAKRNQKLLLCSKVLLTCYILIFTLSYLNSNTAAYFSDTDEDSFTIQAGTWFDKSDLGFVKSNTEKLKVCTPTEISADIKNHGFTMTGPAKYEVYYIEEGSPKDNGKKIGEGEIKPIKENETITLSFPTELEGSFMFKVYQRDGYEGKNEVIWSHKIMVKCQDKDEEEEKKEPKENKESKSEGKDENQEQPASDPVTDKTEEVKEEKPEEKVEEPVKEEQEQPKEEEKQPEEPVTPPAPEEPQVPVEEPKAKADEAPAVPDPDKKDEKKTEEG</sequence>
<feature type="compositionally biased region" description="Basic and acidic residues" evidence="1">
    <location>
        <begin position="204"/>
        <end position="239"/>
    </location>
</feature>
<dbReference type="GO" id="GO:0097311">
    <property type="term" value="C:bacterial biofilm matrix"/>
    <property type="evidence" value="ECO:0007669"/>
    <property type="project" value="InterPro"/>
</dbReference>
<dbReference type="RefSeq" id="WP_119546102.1">
    <property type="nucleotide sequence ID" value="NZ_QXIR01000006.1"/>
</dbReference>
<dbReference type="AlphaFoldDB" id="A0A3A1R2G4"/>
<evidence type="ECO:0000313" key="4">
    <source>
        <dbReference type="Proteomes" id="UP000265801"/>
    </source>
</evidence>
<dbReference type="NCBIfam" id="TIGR04087">
    <property type="entry name" value="YqxM_for_SipW"/>
    <property type="match status" value="1"/>
</dbReference>
<evidence type="ECO:0000313" key="3">
    <source>
        <dbReference type="EMBL" id="RIW36098.1"/>
    </source>
</evidence>
<keyword evidence="2" id="KW-0472">Membrane</keyword>
<protein>
    <submittedName>
        <fullName evidence="3">Amyloid fiber anchoring/assembly protein TapA</fullName>
    </submittedName>
</protein>
<dbReference type="EMBL" id="QXIR01000006">
    <property type="protein sequence ID" value="RIW36098.1"/>
    <property type="molecule type" value="Genomic_DNA"/>
</dbReference>
<keyword evidence="2" id="KW-0812">Transmembrane</keyword>
<organism evidence="3 4">
    <name type="scientific">Bacillus salacetis</name>
    <dbReference type="NCBI Taxonomy" id="2315464"/>
    <lineage>
        <taxon>Bacteria</taxon>
        <taxon>Bacillati</taxon>
        <taxon>Bacillota</taxon>
        <taxon>Bacilli</taxon>
        <taxon>Bacillales</taxon>
        <taxon>Bacillaceae</taxon>
        <taxon>Bacillus</taxon>
    </lineage>
</organism>
<feature type="compositionally biased region" description="Basic and acidic residues" evidence="1">
    <location>
        <begin position="255"/>
        <end position="281"/>
    </location>
</feature>
<comment type="caution">
    <text evidence="3">The sequence shown here is derived from an EMBL/GenBank/DDBJ whole genome shotgun (WGS) entry which is preliminary data.</text>
</comment>
<evidence type="ECO:0000256" key="1">
    <source>
        <dbReference type="SAM" id="MobiDB-lite"/>
    </source>
</evidence>
<feature type="compositionally biased region" description="Basic and acidic residues" evidence="1">
    <location>
        <begin position="178"/>
        <end position="195"/>
    </location>
</feature>
<feature type="transmembrane region" description="Helical" evidence="2">
    <location>
        <begin position="16"/>
        <end position="36"/>
    </location>
</feature>
<dbReference type="Proteomes" id="UP000265801">
    <property type="component" value="Unassembled WGS sequence"/>
</dbReference>
<dbReference type="InterPro" id="IPR023833">
    <property type="entry name" value="Signal_pept_SipW-depend-type"/>
</dbReference>
<dbReference type="InterPro" id="IPR023848">
    <property type="entry name" value="TasA"/>
</dbReference>
<gene>
    <name evidence="3" type="primary">tapA</name>
    <name evidence="3" type="ORF">D3H55_06465</name>
</gene>